<dbReference type="AlphaFoldDB" id="A0A2I0B132"/>
<keyword evidence="4" id="KW-1015">Disulfide bond</keyword>
<dbReference type="EMBL" id="KZ451929">
    <property type="protein sequence ID" value="PKA61507.1"/>
    <property type="molecule type" value="Genomic_DNA"/>
</dbReference>
<keyword evidence="1" id="KW-0813">Transport</keyword>
<dbReference type="InterPro" id="IPR036249">
    <property type="entry name" value="Thioredoxin-like_sf"/>
</dbReference>
<dbReference type="PROSITE" id="PS51352">
    <property type="entry name" value="THIOREDOXIN_2"/>
    <property type="match status" value="1"/>
</dbReference>
<keyword evidence="8" id="KW-1185">Reference proteome</keyword>
<keyword evidence="3" id="KW-0249">Electron transport</keyword>
<evidence type="ECO:0000256" key="3">
    <source>
        <dbReference type="ARBA" id="ARBA00022982"/>
    </source>
</evidence>
<dbReference type="InterPro" id="IPR013766">
    <property type="entry name" value="Thioredoxin_domain"/>
</dbReference>
<dbReference type="Pfam" id="PF00085">
    <property type="entry name" value="Thioredoxin"/>
    <property type="match status" value="1"/>
</dbReference>
<keyword evidence="5" id="KW-0676">Redox-active center</keyword>
<dbReference type="InterPro" id="IPR017937">
    <property type="entry name" value="Thioredoxin_CS"/>
</dbReference>
<accession>A0A2I0B132</accession>
<evidence type="ECO:0000256" key="4">
    <source>
        <dbReference type="ARBA" id="ARBA00023157"/>
    </source>
</evidence>
<protein>
    <submittedName>
        <fullName evidence="7">Thioredoxin M3, chloroplastic</fullName>
    </submittedName>
</protein>
<dbReference type="OrthoDB" id="2121326at2759"/>
<feature type="domain" description="Thioredoxin" evidence="6">
    <location>
        <begin position="88"/>
        <end position="211"/>
    </location>
</feature>
<reference evidence="7 8" key="1">
    <citation type="journal article" date="2017" name="Nature">
        <title>The Apostasia genome and the evolution of orchids.</title>
        <authorList>
            <person name="Zhang G.Q."/>
            <person name="Liu K.W."/>
            <person name="Li Z."/>
            <person name="Lohaus R."/>
            <person name="Hsiao Y.Y."/>
            <person name="Niu S.C."/>
            <person name="Wang J.Y."/>
            <person name="Lin Y.C."/>
            <person name="Xu Q."/>
            <person name="Chen L.J."/>
            <person name="Yoshida K."/>
            <person name="Fujiwara S."/>
            <person name="Wang Z.W."/>
            <person name="Zhang Y.Q."/>
            <person name="Mitsuda N."/>
            <person name="Wang M."/>
            <person name="Liu G.H."/>
            <person name="Pecoraro L."/>
            <person name="Huang H.X."/>
            <person name="Xiao X.J."/>
            <person name="Lin M."/>
            <person name="Wu X.Y."/>
            <person name="Wu W.L."/>
            <person name="Chen Y.Y."/>
            <person name="Chang S.B."/>
            <person name="Sakamoto S."/>
            <person name="Ohme-Takagi M."/>
            <person name="Yagi M."/>
            <person name="Zeng S.J."/>
            <person name="Shen C.Y."/>
            <person name="Yeh C.M."/>
            <person name="Luo Y.B."/>
            <person name="Tsai W.C."/>
            <person name="Van de Peer Y."/>
            <person name="Liu Z.J."/>
        </authorList>
    </citation>
    <scope>NUCLEOTIDE SEQUENCE [LARGE SCALE GENOMIC DNA]</scope>
    <source>
        <strain evidence="8">cv. Shenzhen</strain>
        <tissue evidence="7">Stem</tissue>
    </source>
</reference>
<evidence type="ECO:0000313" key="8">
    <source>
        <dbReference type="Proteomes" id="UP000236161"/>
    </source>
</evidence>
<name>A0A2I0B132_9ASPA</name>
<keyword evidence="2" id="KW-0809">Transit peptide</keyword>
<dbReference type="PANTHER" id="PTHR45663">
    <property type="entry name" value="GEO12009P1"/>
    <property type="match status" value="1"/>
</dbReference>
<evidence type="ECO:0000313" key="7">
    <source>
        <dbReference type="EMBL" id="PKA61507.1"/>
    </source>
</evidence>
<dbReference type="PANTHER" id="PTHR45663:SF21">
    <property type="entry name" value="THIOREDOXIN M3, CHLOROPLASTIC"/>
    <property type="match status" value="1"/>
</dbReference>
<dbReference type="PROSITE" id="PS00194">
    <property type="entry name" value="THIOREDOXIN_1"/>
    <property type="match status" value="1"/>
</dbReference>
<evidence type="ECO:0000256" key="5">
    <source>
        <dbReference type="ARBA" id="ARBA00023284"/>
    </source>
</evidence>
<dbReference type="GO" id="GO:0015035">
    <property type="term" value="F:protein-disulfide reductase activity"/>
    <property type="evidence" value="ECO:0007669"/>
    <property type="project" value="TreeGrafter"/>
</dbReference>
<dbReference type="GO" id="GO:0005737">
    <property type="term" value="C:cytoplasm"/>
    <property type="evidence" value="ECO:0007669"/>
    <property type="project" value="TreeGrafter"/>
</dbReference>
<evidence type="ECO:0000259" key="6">
    <source>
        <dbReference type="PROSITE" id="PS51352"/>
    </source>
</evidence>
<dbReference type="STRING" id="1088818.A0A2I0B132"/>
<proteinExistence type="predicted"/>
<dbReference type="PRINTS" id="PR00421">
    <property type="entry name" value="THIOREDOXIN"/>
</dbReference>
<dbReference type="Gene3D" id="3.40.30.10">
    <property type="entry name" value="Glutaredoxin"/>
    <property type="match status" value="1"/>
</dbReference>
<dbReference type="SUPFAM" id="SSF52833">
    <property type="entry name" value="Thioredoxin-like"/>
    <property type="match status" value="1"/>
</dbReference>
<gene>
    <name evidence="7" type="ORF">AXF42_Ash018794</name>
</gene>
<organism evidence="7 8">
    <name type="scientific">Apostasia shenzhenica</name>
    <dbReference type="NCBI Taxonomy" id="1088818"/>
    <lineage>
        <taxon>Eukaryota</taxon>
        <taxon>Viridiplantae</taxon>
        <taxon>Streptophyta</taxon>
        <taxon>Embryophyta</taxon>
        <taxon>Tracheophyta</taxon>
        <taxon>Spermatophyta</taxon>
        <taxon>Magnoliopsida</taxon>
        <taxon>Liliopsida</taxon>
        <taxon>Asparagales</taxon>
        <taxon>Orchidaceae</taxon>
        <taxon>Apostasioideae</taxon>
        <taxon>Apostasia</taxon>
    </lineage>
</organism>
<sequence length="215" mass="24323">MIYCFSLQSPTTPDLFLRPALMAAAYPAPLCLSCASYVGDDPSSSSVYHRRNQIYLKNSFLSGLRDLHGFWLRSANMQPSPSEEEKRMRMKRRMTSEKVSSSFSDGAELITACSWNELVLSSDLPVIVEFWASWCGPCRMVSRLIDELAREYRGRIRCFKLNADDYPHVAASHGIQRIPTVLLFKNAEKQESITGTLPKSVYVAAIERILIQKFG</sequence>
<dbReference type="Proteomes" id="UP000236161">
    <property type="component" value="Unassembled WGS sequence"/>
</dbReference>
<dbReference type="CDD" id="cd02947">
    <property type="entry name" value="TRX_family"/>
    <property type="match status" value="1"/>
</dbReference>
<dbReference type="FunFam" id="3.40.30.10:FF:000001">
    <property type="entry name" value="Thioredoxin"/>
    <property type="match status" value="1"/>
</dbReference>
<evidence type="ECO:0000256" key="2">
    <source>
        <dbReference type="ARBA" id="ARBA00022946"/>
    </source>
</evidence>
<evidence type="ECO:0000256" key="1">
    <source>
        <dbReference type="ARBA" id="ARBA00022448"/>
    </source>
</evidence>